<keyword evidence="9" id="KW-1185">Reference proteome</keyword>
<feature type="domain" description="GAR" evidence="5">
    <location>
        <begin position="935"/>
        <end position="1009"/>
    </location>
</feature>
<dbReference type="InterPro" id="IPR036534">
    <property type="entry name" value="GAR_dom_sf"/>
</dbReference>
<keyword evidence="2" id="KW-0963">Cytoplasm</keyword>
<dbReference type="Gene3D" id="3.30.920.20">
    <property type="entry name" value="Gas2-like domain"/>
    <property type="match status" value="1"/>
</dbReference>
<evidence type="ECO:0000313" key="9">
    <source>
        <dbReference type="Proteomes" id="UP000490939"/>
    </source>
</evidence>
<dbReference type="Proteomes" id="UP000447873">
    <property type="component" value="Unassembled WGS sequence"/>
</dbReference>
<feature type="region of interest" description="Disordered" evidence="4">
    <location>
        <begin position="638"/>
        <end position="659"/>
    </location>
</feature>
<feature type="compositionally biased region" description="Low complexity" evidence="4">
    <location>
        <begin position="715"/>
        <end position="726"/>
    </location>
</feature>
<dbReference type="PROSITE" id="PS51460">
    <property type="entry name" value="GAR"/>
    <property type="match status" value="1"/>
</dbReference>
<dbReference type="Proteomes" id="UP000490939">
    <property type="component" value="Unassembled WGS sequence"/>
</dbReference>
<evidence type="ECO:0000313" key="8">
    <source>
        <dbReference type="Proteomes" id="UP000447873"/>
    </source>
</evidence>
<dbReference type="InterPro" id="IPR003108">
    <property type="entry name" value="GAR_dom"/>
</dbReference>
<dbReference type="EMBL" id="WNWR01000313">
    <property type="protein sequence ID" value="KAE9983642.1"/>
    <property type="molecule type" value="Genomic_DNA"/>
</dbReference>
<feature type="region of interest" description="Disordered" evidence="4">
    <location>
        <begin position="840"/>
        <end position="880"/>
    </location>
</feature>
<protein>
    <recommendedName>
        <fullName evidence="5">GAR domain-containing protein</fullName>
    </recommendedName>
</protein>
<evidence type="ECO:0000259" key="5">
    <source>
        <dbReference type="PROSITE" id="PS51460"/>
    </source>
</evidence>
<feature type="compositionally biased region" description="Low complexity" evidence="4">
    <location>
        <begin position="860"/>
        <end position="880"/>
    </location>
</feature>
<evidence type="ECO:0000256" key="3">
    <source>
        <dbReference type="ARBA" id="ARBA00023212"/>
    </source>
</evidence>
<comment type="subcellular location">
    <subcellularLocation>
        <location evidence="1">Cytoplasm</location>
        <location evidence="1">Cytoskeleton</location>
    </subcellularLocation>
</comment>
<feature type="region of interest" description="Disordered" evidence="4">
    <location>
        <begin position="336"/>
        <end position="359"/>
    </location>
</feature>
<feature type="region of interest" description="Disordered" evidence="4">
    <location>
        <begin position="98"/>
        <end position="122"/>
    </location>
</feature>
<evidence type="ECO:0000313" key="7">
    <source>
        <dbReference type="EMBL" id="KAE9987326.1"/>
    </source>
</evidence>
<feature type="region of interest" description="Disordered" evidence="4">
    <location>
        <begin position="715"/>
        <end position="827"/>
    </location>
</feature>
<feature type="compositionally biased region" description="Polar residues" evidence="4">
    <location>
        <begin position="727"/>
        <end position="750"/>
    </location>
</feature>
<feature type="compositionally biased region" description="Polar residues" evidence="4">
    <location>
        <begin position="1035"/>
        <end position="1071"/>
    </location>
</feature>
<keyword evidence="3" id="KW-0206">Cytoskeleton</keyword>
<feature type="region of interest" description="Disordered" evidence="4">
    <location>
        <begin position="1032"/>
        <end position="1178"/>
    </location>
</feature>
<gene>
    <name evidence="6" type="ORF">EG327_005420</name>
    <name evidence="7" type="ORF">EG328_003050</name>
</gene>
<evidence type="ECO:0000313" key="6">
    <source>
        <dbReference type="EMBL" id="KAE9983642.1"/>
    </source>
</evidence>
<dbReference type="OrthoDB" id="5409589at2759"/>
<evidence type="ECO:0000256" key="2">
    <source>
        <dbReference type="ARBA" id="ARBA00022490"/>
    </source>
</evidence>
<sequence length="1178" mass="127137">MTSLSETVYDSSLNISELPQFAQPTTPGLSPYKDVTLRRSPTKLLRSTKPVPDYDEFQALLNSDITTTAEKELASRVVRAAEKLREWCAEIEQWGWSGSFEAQPGNGDSGRLDGDTEEQDFSGSIPMDQVEAYESWLDNIDDELTFLEVDELKEQILGIHIGRSRPSSSYSSASYATNVTLYDDFQLFATETLIHTLPHHARLKHYTKAWTARLAVLAEIPSFLRGSYQFFTILNGAYRPLQYPLGPLAEPAALKVVERHLITAQNDLRNKVGQLGKQLDRMLDTLEESDDALPEKWIDKFEADETEYTNWSYEADKKLFQLRMLETALANNHDSSAWVPPDPDAAPSNHAPMDPILADRDRDGQVDREVTDLHEVTKIIPEKSDAFPKIGTAGGALSAAIHFASDSGVLAYDPGQDTKTSPELPVESMANTSDIGAFIAQPTVLMPEDTSTKNAFTGDSVLSGSQNLSVTNGAVDEPSRETAIQLPKSAEGAMPGPSNANREAISSLPVVADSVAPAALTDSLGAEPDASLVVADIAAPVVDKKYTAEASRVFIEPVQEPETLAGATDHVIQPKSGTDTNLFKLVDEAFDQEHATRASGDPEEALRRLEGNAPETLEISALGLMRPGDLREEIDSLGAASSPIASDTWPSDEDDAEDGNGRIESLVAADLSFLNTDPVESTTIHHFVPSFVRRASATSIESFSRDKVKTVTLSRRNSANLSRRGSTSTIASMGDSSSSFPLPPNGTSMESIKPRISFGSPLSASTQASDHDGAPARPITPFYKGNNRSITSLPSSARSDASEERQVPEDSPLGRMRGRVNGPKPALNWAMRKRREISVDPVLDTSGSVSSPLSDMEARSSPTPASPSPSSVKSPKSPMVPFEEQLSSVLDSLPASIRLKSSPSHNAPTITSINRMASASQLHQPRSRASTPALSPLPTLMLAPAEETSSRRSGVNDAEIKTYNLISGKDKPIRLYIRRVGENGERIMVRVGGGWSDLGEWLRNYAEHHGRRAANEGAFEVVHMTPPVHDASIITGASNTTPRSRRTSMVGSIGSSALHGTTLPSSRSTSRAGAVSPAFVDRNTPSKLQTPILKSEEFLSATPMTGGSVQTNGSRKASSPWDEGAAGLMGPAIAKKERPLSEEKSRWVDGVVEQAKRTVGKESGKGTRRVFLKGKGIE</sequence>
<feature type="compositionally biased region" description="Basic and acidic residues" evidence="4">
    <location>
        <begin position="1134"/>
        <end position="1147"/>
    </location>
</feature>
<accession>A0A8H3V5P6</accession>
<comment type="caution">
    <text evidence="6">The sequence shown here is derived from an EMBL/GenBank/DDBJ whole genome shotgun (WGS) entry which is preliminary data.</text>
</comment>
<feature type="compositionally biased region" description="Polar residues" evidence="4">
    <location>
        <begin position="1102"/>
        <end position="1117"/>
    </location>
</feature>
<dbReference type="GO" id="GO:0008017">
    <property type="term" value="F:microtubule binding"/>
    <property type="evidence" value="ECO:0007669"/>
    <property type="project" value="InterPro"/>
</dbReference>
<dbReference type="SUPFAM" id="SSF143575">
    <property type="entry name" value="GAS2 domain-like"/>
    <property type="match status" value="1"/>
</dbReference>
<dbReference type="AlphaFoldDB" id="A0A8H3V5P6"/>
<feature type="compositionally biased region" description="Polar residues" evidence="4">
    <location>
        <begin position="786"/>
        <end position="799"/>
    </location>
</feature>
<reference evidence="6 9" key="1">
    <citation type="submission" date="2019-07" db="EMBL/GenBank/DDBJ databases">
        <title>Venturia inaequalis Genome Resource.</title>
        <authorList>
            <person name="Lichtner F.J."/>
        </authorList>
    </citation>
    <scope>NUCLEOTIDE SEQUENCE [LARGE SCALE GENOMIC DNA]</scope>
    <source>
        <strain evidence="7 8">120213</strain>
        <strain evidence="6 9">DMI_063113</strain>
    </source>
</reference>
<organism evidence="6 9">
    <name type="scientific">Venturia inaequalis</name>
    <name type="common">Apple scab fungus</name>
    <dbReference type="NCBI Taxonomy" id="5025"/>
    <lineage>
        <taxon>Eukaryota</taxon>
        <taxon>Fungi</taxon>
        <taxon>Dikarya</taxon>
        <taxon>Ascomycota</taxon>
        <taxon>Pezizomycotina</taxon>
        <taxon>Dothideomycetes</taxon>
        <taxon>Pleosporomycetidae</taxon>
        <taxon>Venturiales</taxon>
        <taxon>Venturiaceae</taxon>
        <taxon>Venturia</taxon>
    </lineage>
</organism>
<evidence type="ECO:0000256" key="4">
    <source>
        <dbReference type="SAM" id="MobiDB-lite"/>
    </source>
</evidence>
<name>A0A8H3V5P6_VENIN</name>
<dbReference type="GO" id="GO:0005856">
    <property type="term" value="C:cytoskeleton"/>
    <property type="evidence" value="ECO:0007669"/>
    <property type="project" value="UniProtKB-SubCell"/>
</dbReference>
<feature type="compositionally biased region" description="Basic and acidic residues" evidence="4">
    <location>
        <begin position="1154"/>
        <end position="1165"/>
    </location>
</feature>
<dbReference type="Pfam" id="PF02187">
    <property type="entry name" value="GAS2"/>
    <property type="match status" value="1"/>
</dbReference>
<proteinExistence type="predicted"/>
<dbReference type="EMBL" id="WNWS01000019">
    <property type="protein sequence ID" value="KAE9987326.1"/>
    <property type="molecule type" value="Genomic_DNA"/>
</dbReference>
<evidence type="ECO:0000256" key="1">
    <source>
        <dbReference type="ARBA" id="ARBA00004245"/>
    </source>
</evidence>